<dbReference type="OrthoDB" id="9799640at2"/>
<keyword evidence="4" id="KW-0408">Iron</keyword>
<evidence type="ECO:0000313" key="8">
    <source>
        <dbReference type="EMBL" id="SUU91546.1"/>
    </source>
</evidence>
<keyword evidence="3" id="KW-0479">Metal-binding</keyword>
<keyword evidence="2" id="KW-0001">2Fe-2S</keyword>
<dbReference type="EMBL" id="UFSM01000001">
    <property type="protein sequence ID" value="SUU91546.1"/>
    <property type="molecule type" value="Genomic_DNA"/>
</dbReference>
<evidence type="ECO:0000256" key="4">
    <source>
        <dbReference type="ARBA" id="ARBA00023004"/>
    </source>
</evidence>
<dbReference type="GO" id="GO:0051537">
    <property type="term" value="F:2 iron, 2 sulfur cluster binding"/>
    <property type="evidence" value="ECO:0007669"/>
    <property type="project" value="UniProtKB-KW"/>
</dbReference>
<dbReference type="Gene3D" id="3.10.20.30">
    <property type="match status" value="1"/>
</dbReference>
<dbReference type="SUPFAM" id="SSF54292">
    <property type="entry name" value="2Fe-2S ferredoxin-like"/>
    <property type="match status" value="1"/>
</dbReference>
<dbReference type="InterPro" id="IPR001041">
    <property type="entry name" value="2Fe-2S_ferredoxin-type"/>
</dbReference>
<dbReference type="Pfam" id="PF00111">
    <property type="entry name" value="Fer2"/>
    <property type="match status" value="1"/>
</dbReference>
<keyword evidence="5" id="KW-0411">Iron-sulfur</keyword>
<evidence type="ECO:0000256" key="1">
    <source>
        <dbReference type="ARBA" id="ARBA00010914"/>
    </source>
</evidence>
<dbReference type="PRINTS" id="PR00355">
    <property type="entry name" value="ADRENODOXIN"/>
</dbReference>
<dbReference type="InterPro" id="IPR036010">
    <property type="entry name" value="2Fe-2S_ferredoxin-like_sf"/>
</dbReference>
<dbReference type="PROSITE" id="PS51085">
    <property type="entry name" value="2FE2S_FER_2"/>
    <property type="match status" value="1"/>
</dbReference>
<reference evidence="8 9" key="1">
    <citation type="submission" date="2018-06" db="EMBL/GenBank/DDBJ databases">
        <authorList>
            <consortium name="Pathogen Informatics"/>
            <person name="Doyle S."/>
        </authorList>
    </citation>
    <scope>NUCLEOTIDE SEQUENCE [LARGE SCALE GENOMIC DNA]</scope>
    <source>
        <strain evidence="8 9">NCTC10684</strain>
    </source>
</reference>
<dbReference type="AlphaFoldDB" id="A0A380WTE1"/>
<dbReference type="Proteomes" id="UP000254701">
    <property type="component" value="Unassembled WGS sequence"/>
</dbReference>
<dbReference type="InterPro" id="IPR012675">
    <property type="entry name" value="Beta-grasp_dom_sf"/>
</dbReference>
<feature type="domain" description="2Fe-2S ferredoxin-type" evidence="7">
    <location>
        <begin position="2"/>
        <end position="105"/>
    </location>
</feature>
<comment type="similarity">
    <text evidence="1">Belongs to the adrenodoxin/putidaredoxin family.</text>
</comment>
<dbReference type="RefSeq" id="WP_115733397.1">
    <property type="nucleotide sequence ID" value="NZ_BAAAVY010000004.1"/>
</dbReference>
<evidence type="ECO:0000256" key="5">
    <source>
        <dbReference type="ARBA" id="ARBA00023014"/>
    </source>
</evidence>
<name>A0A380WTE1_AMIAI</name>
<dbReference type="GO" id="GO:0140647">
    <property type="term" value="P:P450-containing electron transport chain"/>
    <property type="evidence" value="ECO:0007669"/>
    <property type="project" value="InterPro"/>
</dbReference>
<gene>
    <name evidence="8" type="ORF">NCTC10684_04815</name>
</gene>
<evidence type="ECO:0000259" key="7">
    <source>
        <dbReference type="PROSITE" id="PS51085"/>
    </source>
</evidence>
<accession>A0A380WTE1</accession>
<evidence type="ECO:0000313" key="9">
    <source>
        <dbReference type="Proteomes" id="UP000254701"/>
    </source>
</evidence>
<evidence type="ECO:0000256" key="3">
    <source>
        <dbReference type="ARBA" id="ARBA00022723"/>
    </source>
</evidence>
<dbReference type="InterPro" id="IPR001055">
    <property type="entry name" value="Adrenodoxin-like"/>
</dbReference>
<dbReference type="PANTHER" id="PTHR23426:SF65">
    <property type="entry name" value="FERREDOXIN-2, MITOCHONDRIAL"/>
    <property type="match status" value="1"/>
</dbReference>
<organism evidence="8 9">
    <name type="scientific">Aminobacter aminovorans</name>
    <name type="common">Chelatobacter heintzii</name>
    <dbReference type="NCBI Taxonomy" id="83263"/>
    <lineage>
        <taxon>Bacteria</taxon>
        <taxon>Pseudomonadati</taxon>
        <taxon>Pseudomonadota</taxon>
        <taxon>Alphaproteobacteria</taxon>
        <taxon>Hyphomicrobiales</taxon>
        <taxon>Phyllobacteriaceae</taxon>
        <taxon>Aminobacter</taxon>
    </lineage>
</organism>
<dbReference type="GO" id="GO:0009055">
    <property type="term" value="F:electron transfer activity"/>
    <property type="evidence" value="ECO:0007669"/>
    <property type="project" value="TreeGrafter"/>
</dbReference>
<dbReference type="GO" id="GO:0046872">
    <property type="term" value="F:metal ion binding"/>
    <property type="evidence" value="ECO:0007669"/>
    <property type="project" value="UniProtKB-KW"/>
</dbReference>
<protein>
    <submittedName>
        <fullName evidence="8">Ferredoxin VI</fullName>
    </submittedName>
</protein>
<evidence type="ECO:0000256" key="6">
    <source>
        <dbReference type="ARBA" id="ARBA00034078"/>
    </source>
</evidence>
<dbReference type="PANTHER" id="PTHR23426">
    <property type="entry name" value="FERREDOXIN/ADRENODOXIN"/>
    <property type="match status" value="1"/>
</dbReference>
<proteinExistence type="inferred from homology"/>
<sequence length="105" mass="10645">MIEISFTEADGKKRTLSGEPGGTLLNAILGAGVKGIVAECGGGCSCGTCHVHVDPQWTGRLPAPADDEADMLSLAEDVTALSRLACQIRLAPELNGLSVAVPGAT</sequence>
<evidence type="ECO:0000256" key="2">
    <source>
        <dbReference type="ARBA" id="ARBA00022714"/>
    </source>
</evidence>
<comment type="cofactor">
    <cofactor evidence="6">
        <name>[2Fe-2S] cluster</name>
        <dbReference type="ChEBI" id="CHEBI:190135"/>
    </cofactor>
</comment>